<dbReference type="SUPFAM" id="SSF51735">
    <property type="entry name" value="NAD(P)-binding Rossmann-fold domains"/>
    <property type="match status" value="1"/>
</dbReference>
<keyword evidence="3" id="KW-1185">Reference proteome</keyword>
<proteinExistence type="predicted"/>
<organism evidence="2 3">
    <name type="scientific">Streptomyces albus (strain ATCC 21838 / DSM 41398 / FERM P-419 / JCM 4703 / NBRC 107858)</name>
    <dbReference type="NCBI Taxonomy" id="1081613"/>
    <lineage>
        <taxon>Bacteria</taxon>
        <taxon>Bacillati</taxon>
        <taxon>Actinomycetota</taxon>
        <taxon>Actinomycetes</taxon>
        <taxon>Kitasatosporales</taxon>
        <taxon>Streptomycetaceae</taxon>
        <taxon>Streptomyces</taxon>
    </lineage>
</organism>
<name>A0A0B5F899_STRA4</name>
<dbReference type="InterPro" id="IPR002364">
    <property type="entry name" value="Quin_OxRdtase/zeta-crystal_CS"/>
</dbReference>
<dbReference type="InterPro" id="IPR013149">
    <property type="entry name" value="ADH-like_C"/>
</dbReference>
<dbReference type="AlphaFoldDB" id="A0A0B5F899"/>
<dbReference type="GO" id="GO:0016491">
    <property type="term" value="F:oxidoreductase activity"/>
    <property type="evidence" value="ECO:0007669"/>
    <property type="project" value="InterPro"/>
</dbReference>
<dbReference type="InterPro" id="IPR020843">
    <property type="entry name" value="ER"/>
</dbReference>
<evidence type="ECO:0000313" key="2">
    <source>
        <dbReference type="EMBL" id="AJE86697.1"/>
    </source>
</evidence>
<dbReference type="Pfam" id="PF16884">
    <property type="entry name" value="ADH_N_2"/>
    <property type="match status" value="1"/>
</dbReference>
<dbReference type="SMART" id="SM00829">
    <property type="entry name" value="PKS_ER"/>
    <property type="match status" value="1"/>
</dbReference>
<dbReference type="EMBL" id="CP010519">
    <property type="protein sequence ID" value="AJE86697.1"/>
    <property type="molecule type" value="Genomic_DNA"/>
</dbReference>
<dbReference type="SUPFAM" id="SSF50129">
    <property type="entry name" value="GroES-like"/>
    <property type="match status" value="1"/>
</dbReference>
<dbReference type="Pfam" id="PF00107">
    <property type="entry name" value="ADH_zinc_N"/>
    <property type="match status" value="1"/>
</dbReference>
<dbReference type="InterPro" id="IPR041694">
    <property type="entry name" value="ADH_N_2"/>
</dbReference>
<dbReference type="PANTHER" id="PTHR43677:SF3">
    <property type="entry name" value="PROSTAGLANDIN REDUCTASE 3"/>
    <property type="match status" value="1"/>
</dbReference>
<dbReference type="InterPro" id="IPR036291">
    <property type="entry name" value="NAD(P)-bd_dom_sf"/>
</dbReference>
<dbReference type="Gene3D" id="3.90.180.10">
    <property type="entry name" value="Medium-chain alcohol dehydrogenases, catalytic domain"/>
    <property type="match status" value="1"/>
</dbReference>
<dbReference type="PANTHER" id="PTHR43677">
    <property type="entry name" value="SHORT-CHAIN DEHYDROGENASE/REDUCTASE"/>
    <property type="match status" value="1"/>
</dbReference>
<sequence>MSPALPASATEVRLRRLPEGLPRAGDFELVERPLPRPAPGEVLVRNRYFQLFAGLRTLLGGDTEGLPLPPLGVGDTLFGPALGEVVSAPPGSGLAEGALVEHLAGWRTYASVPVEGCTPVGAELPDPAARLSSGSAAYAGLVHLAGLREGETVLVTGAAGGVGSLAGQIARRLGAARVIGTTGSPAKAERLRTELGYDAVLVRGAGSFAEQLRRAAPEGIDVLLDNVGGEQLAAAVLAARQGARFALVGALSGQLDPARGGGSAPTAVDVFRVITKGITLYGLNGGDHPEAGPEWLARFGDWLRAGEISFPHVRIPGMERAPRALQDMLGGAHFGTVLVDLTGEG</sequence>
<feature type="domain" description="Enoyl reductase (ER)" evidence="1">
    <location>
        <begin position="20"/>
        <end position="339"/>
    </location>
</feature>
<dbReference type="GO" id="GO:0008270">
    <property type="term" value="F:zinc ion binding"/>
    <property type="evidence" value="ECO:0007669"/>
    <property type="project" value="InterPro"/>
</dbReference>
<dbReference type="Gene3D" id="3.40.50.720">
    <property type="entry name" value="NAD(P)-binding Rossmann-like Domain"/>
    <property type="match status" value="1"/>
</dbReference>
<evidence type="ECO:0000313" key="3">
    <source>
        <dbReference type="Proteomes" id="UP000031523"/>
    </source>
</evidence>
<dbReference type="InterPro" id="IPR051397">
    <property type="entry name" value="Zn-ADH-like_protein"/>
</dbReference>
<dbReference type="KEGG" id="sals:SLNWT_6321"/>
<gene>
    <name evidence="2" type="ORF">SLNWT_6321</name>
</gene>
<dbReference type="CDD" id="cd05288">
    <property type="entry name" value="PGDH"/>
    <property type="match status" value="1"/>
</dbReference>
<dbReference type="Proteomes" id="UP000031523">
    <property type="component" value="Chromosome"/>
</dbReference>
<dbReference type="InterPro" id="IPR011032">
    <property type="entry name" value="GroES-like_sf"/>
</dbReference>
<evidence type="ECO:0000259" key="1">
    <source>
        <dbReference type="SMART" id="SM00829"/>
    </source>
</evidence>
<reference evidence="2 3" key="1">
    <citation type="submission" date="2015-01" db="EMBL/GenBank/DDBJ databases">
        <title>Enhanced salinomycin production by adjusting the supply of polyketide extender units in Streptomyce albus DSM 41398.</title>
        <authorList>
            <person name="Lu C."/>
        </authorList>
    </citation>
    <scope>NUCLEOTIDE SEQUENCE [LARGE SCALE GENOMIC DNA]</scope>
    <source>
        <strain evidence="3">ATCC 21838 / DSM 41398 / FERM P-419 / JCM 4703 / NBRC 107858</strain>
    </source>
</reference>
<accession>A0A0B5F899</accession>
<dbReference type="PROSITE" id="PS01162">
    <property type="entry name" value="QOR_ZETA_CRYSTAL"/>
    <property type="match status" value="1"/>
</dbReference>
<protein>
    <submittedName>
        <fullName evidence="2">Alcohol dehydrogenase zinc-binding domain-containing protein</fullName>
    </submittedName>
</protein>